<reference evidence="1 2" key="1">
    <citation type="submission" date="2020-08" db="EMBL/GenBank/DDBJ databases">
        <title>Genomic Encyclopedia of Type Strains, Phase IV (KMG-IV): sequencing the most valuable type-strain genomes for metagenomic binning, comparative biology and taxonomic classification.</title>
        <authorList>
            <person name="Goeker M."/>
        </authorList>
    </citation>
    <scope>NUCLEOTIDE SEQUENCE [LARGE SCALE GENOMIC DNA]</scope>
    <source>
        <strain evidence="1 2">YC6886</strain>
    </source>
</reference>
<protein>
    <submittedName>
        <fullName evidence="1">Uncharacterized protein</fullName>
    </submittedName>
</protein>
<evidence type="ECO:0000313" key="1">
    <source>
        <dbReference type="EMBL" id="MBB5351059.1"/>
    </source>
</evidence>
<dbReference type="RefSeq" id="WP_184016902.1">
    <property type="nucleotide sequence ID" value="NZ_JACHFD010000005.1"/>
</dbReference>
<keyword evidence="2" id="KW-1185">Reference proteome</keyword>
<comment type="caution">
    <text evidence="1">The sequence shown here is derived from an EMBL/GenBank/DDBJ whole genome shotgun (WGS) entry which is preliminary data.</text>
</comment>
<evidence type="ECO:0000313" key="2">
    <source>
        <dbReference type="Proteomes" id="UP000557717"/>
    </source>
</evidence>
<dbReference type="AlphaFoldDB" id="A0A840VB79"/>
<proteinExistence type="predicted"/>
<gene>
    <name evidence="1" type="ORF">HNR46_001293</name>
</gene>
<accession>A0A840VB79</accession>
<dbReference type="EMBL" id="JACHFD010000005">
    <property type="protein sequence ID" value="MBB5351059.1"/>
    <property type="molecule type" value="Genomic_DNA"/>
</dbReference>
<dbReference type="Proteomes" id="UP000557717">
    <property type="component" value="Unassembled WGS sequence"/>
</dbReference>
<organism evidence="1 2">
    <name type="scientific">Haloferula luteola</name>
    <dbReference type="NCBI Taxonomy" id="595692"/>
    <lineage>
        <taxon>Bacteria</taxon>
        <taxon>Pseudomonadati</taxon>
        <taxon>Verrucomicrobiota</taxon>
        <taxon>Verrucomicrobiia</taxon>
        <taxon>Verrucomicrobiales</taxon>
        <taxon>Verrucomicrobiaceae</taxon>
        <taxon>Haloferula</taxon>
    </lineage>
</organism>
<sequence length="270" mass="27856">MHGHRWMAAAIGVAAPLLARDGAEFGTVKVVQLDAGNRADSVDLSLDGATSGVVLAGGNRGDYDLDFGRSNDVLAGALVAAVAERSRDNSAQGDAMGAFFATSAHDRTTAGRYYLSLFNSPDAGEVNIDTSFGWFPFESFRGGLALNETNGGATTELIGSPGMELGEQWVDLGGGRYAVDLRALGADASRGVLLTHGAKNEDNFALSAANADGTFTVFVHDNGAQGQSYEADPASFVFVPAAGVGSDRIAAVARVNSDGVTRRKSAYSPA</sequence>
<name>A0A840VB79_9BACT</name>